<comment type="similarity">
    <text evidence="2 6">Belongs to the terpene synthase family.</text>
</comment>
<reference evidence="7 8" key="1">
    <citation type="submission" date="2018-02" db="EMBL/GenBank/DDBJ databases">
        <title>Genome sequence of the basidiomycete white-rot fungus Phlebia centrifuga.</title>
        <authorList>
            <person name="Granchi Z."/>
            <person name="Peng M."/>
            <person name="de Vries R.P."/>
            <person name="Hilden K."/>
            <person name="Makela M.R."/>
            <person name="Grigoriev I."/>
            <person name="Riley R."/>
        </authorList>
    </citation>
    <scope>NUCLEOTIDE SEQUENCE [LARGE SCALE GENOMIC DNA]</scope>
    <source>
        <strain evidence="7 8">FBCC195</strain>
    </source>
</reference>
<organism evidence="7 8">
    <name type="scientific">Hermanssonia centrifuga</name>
    <dbReference type="NCBI Taxonomy" id="98765"/>
    <lineage>
        <taxon>Eukaryota</taxon>
        <taxon>Fungi</taxon>
        <taxon>Dikarya</taxon>
        <taxon>Basidiomycota</taxon>
        <taxon>Agaricomycotina</taxon>
        <taxon>Agaricomycetes</taxon>
        <taxon>Polyporales</taxon>
        <taxon>Meruliaceae</taxon>
        <taxon>Hermanssonia</taxon>
    </lineage>
</organism>
<name>A0A2R6P185_9APHY</name>
<evidence type="ECO:0000256" key="3">
    <source>
        <dbReference type="ARBA" id="ARBA00022723"/>
    </source>
</evidence>
<keyword evidence="5 6" id="KW-0456">Lyase</keyword>
<evidence type="ECO:0000313" key="7">
    <source>
        <dbReference type="EMBL" id="PSR83157.1"/>
    </source>
</evidence>
<evidence type="ECO:0000256" key="6">
    <source>
        <dbReference type="RuleBase" id="RU366034"/>
    </source>
</evidence>
<comment type="cofactor">
    <cofactor evidence="1 6">
        <name>Mg(2+)</name>
        <dbReference type="ChEBI" id="CHEBI:18420"/>
    </cofactor>
</comment>
<dbReference type="InterPro" id="IPR034686">
    <property type="entry name" value="Terpene_cyclase-like_2"/>
</dbReference>
<dbReference type="GO" id="GO:0010333">
    <property type="term" value="F:terpene synthase activity"/>
    <property type="evidence" value="ECO:0007669"/>
    <property type="project" value="InterPro"/>
</dbReference>
<dbReference type="EC" id="4.2.3.-" evidence="6"/>
<gene>
    <name evidence="7" type="ORF">PHLCEN_2v5806</name>
</gene>
<dbReference type="SUPFAM" id="SSF48576">
    <property type="entry name" value="Terpenoid synthases"/>
    <property type="match status" value="1"/>
</dbReference>
<dbReference type="PANTHER" id="PTHR35201">
    <property type="entry name" value="TERPENE SYNTHASE"/>
    <property type="match status" value="1"/>
</dbReference>
<proteinExistence type="inferred from homology"/>
<evidence type="ECO:0000256" key="4">
    <source>
        <dbReference type="ARBA" id="ARBA00022842"/>
    </source>
</evidence>
<comment type="caution">
    <text evidence="7">The sequence shown here is derived from an EMBL/GenBank/DDBJ whole genome shotgun (WGS) entry which is preliminary data.</text>
</comment>
<evidence type="ECO:0000256" key="2">
    <source>
        <dbReference type="ARBA" id="ARBA00006333"/>
    </source>
</evidence>
<dbReference type="InterPro" id="IPR008949">
    <property type="entry name" value="Isoprenoid_synthase_dom_sf"/>
</dbReference>
<dbReference type="Gene3D" id="1.10.600.10">
    <property type="entry name" value="Farnesyl Diphosphate Synthase"/>
    <property type="match status" value="1"/>
</dbReference>
<keyword evidence="4 6" id="KW-0460">Magnesium</keyword>
<evidence type="ECO:0000256" key="1">
    <source>
        <dbReference type="ARBA" id="ARBA00001946"/>
    </source>
</evidence>
<dbReference type="STRING" id="98765.A0A2R6P185"/>
<dbReference type="OrthoDB" id="2861623at2759"/>
<accession>A0A2R6P185</accession>
<dbReference type="PANTHER" id="PTHR35201:SF4">
    <property type="entry name" value="BETA-PINACENE SYNTHASE-RELATED"/>
    <property type="match status" value="1"/>
</dbReference>
<protein>
    <recommendedName>
        <fullName evidence="6">Terpene synthase</fullName>
        <ecNumber evidence="6">4.2.3.-</ecNumber>
    </recommendedName>
</protein>
<dbReference type="GO" id="GO:0008299">
    <property type="term" value="P:isoprenoid biosynthetic process"/>
    <property type="evidence" value="ECO:0007669"/>
    <property type="project" value="UniProtKB-ARBA"/>
</dbReference>
<dbReference type="AlphaFoldDB" id="A0A2R6P185"/>
<dbReference type="GO" id="GO:0046872">
    <property type="term" value="F:metal ion binding"/>
    <property type="evidence" value="ECO:0007669"/>
    <property type="project" value="UniProtKB-KW"/>
</dbReference>
<sequence length="331" mass="37487">MAETLHFATGRAKTVSLPDLISAIPYTVHRNPHTDSTTAASNNWFLETASFSVLQERKFCGMNIGYLSGRCYVHCGSKELRNIADFLSFLFCLDDWSDEFDTAGTKGAADCIMNTLYHPSTYYSSTILGIVINSIWSRMLTSIGDHCGQRFIQTMDLYLQAVYRETFDRELGNIPTVDDYIKLRRDTSACKPSFVMLEYGCKIDLPDSVIEHPVMHELENAANDSVSWQNTHNLVIVLMYEKGIGYQAAIEQAADMVRDTIVRFETHRARLPSWGPELDEMAVTYIQGLQDWMIGNTYWSFETARYFGSDGAKTKKTLRVPLLPTKLQTLA</sequence>
<dbReference type="Proteomes" id="UP000186601">
    <property type="component" value="Unassembled WGS sequence"/>
</dbReference>
<keyword evidence="3 6" id="KW-0479">Metal-binding</keyword>
<evidence type="ECO:0000256" key="5">
    <source>
        <dbReference type="ARBA" id="ARBA00023239"/>
    </source>
</evidence>
<dbReference type="Pfam" id="PF19086">
    <property type="entry name" value="Terpene_syn_C_2"/>
    <property type="match status" value="1"/>
</dbReference>
<keyword evidence="8" id="KW-1185">Reference proteome</keyword>
<dbReference type="EMBL" id="MLYV02000565">
    <property type="protein sequence ID" value="PSR83157.1"/>
    <property type="molecule type" value="Genomic_DNA"/>
</dbReference>
<evidence type="ECO:0000313" key="8">
    <source>
        <dbReference type="Proteomes" id="UP000186601"/>
    </source>
</evidence>